<dbReference type="AlphaFoldDB" id="A0A8J3JL28"/>
<organism evidence="1 2">
    <name type="scientific">Catellatospora bangladeshensis</name>
    <dbReference type="NCBI Taxonomy" id="310355"/>
    <lineage>
        <taxon>Bacteria</taxon>
        <taxon>Bacillati</taxon>
        <taxon>Actinomycetota</taxon>
        <taxon>Actinomycetes</taxon>
        <taxon>Micromonosporales</taxon>
        <taxon>Micromonosporaceae</taxon>
        <taxon>Catellatospora</taxon>
    </lineage>
</organism>
<evidence type="ECO:0000313" key="1">
    <source>
        <dbReference type="EMBL" id="GIF82591.1"/>
    </source>
</evidence>
<protein>
    <recommendedName>
        <fullName evidence="3">Resolvase HTH domain-containing protein</fullName>
    </recommendedName>
</protein>
<dbReference type="RefSeq" id="WP_203747961.1">
    <property type="nucleotide sequence ID" value="NZ_BONF01000020.1"/>
</dbReference>
<dbReference type="EMBL" id="BONF01000020">
    <property type="protein sequence ID" value="GIF82591.1"/>
    <property type="molecule type" value="Genomic_DNA"/>
</dbReference>
<keyword evidence="2" id="KW-1185">Reference proteome</keyword>
<sequence length="236" mass="26555">MAKPELRAQAEVLRQAGCSVPDIASRLGVARSTAFQWVRHIPLDSDAEAAARRRAHSRAMTDARWSAHRVQTAQRRELARDTGQAVVGELTEQDLALIGAVIFWCEGTKEKPWRANDGRVTITNTDPRLLRIFIRFLESAGVSRSELTCRVSIHETADPDEAARWWAAELGVPLECFRKATIKRHRPSSSRHNQGSAYHGCLVVTARRRRELYWRIEGIIDELDRRTGAASAGEPR</sequence>
<accession>A0A8J3JL28</accession>
<proteinExistence type="predicted"/>
<gene>
    <name evidence="1" type="ORF">Cba03nite_39400</name>
</gene>
<dbReference type="Proteomes" id="UP000601223">
    <property type="component" value="Unassembled WGS sequence"/>
</dbReference>
<evidence type="ECO:0008006" key="3">
    <source>
        <dbReference type="Google" id="ProtNLM"/>
    </source>
</evidence>
<evidence type="ECO:0000313" key="2">
    <source>
        <dbReference type="Proteomes" id="UP000601223"/>
    </source>
</evidence>
<reference evidence="1 2" key="1">
    <citation type="submission" date="2021-01" db="EMBL/GenBank/DDBJ databases">
        <title>Whole genome shotgun sequence of Catellatospora bangladeshensis NBRC 107357.</title>
        <authorList>
            <person name="Komaki H."/>
            <person name="Tamura T."/>
        </authorList>
    </citation>
    <scope>NUCLEOTIDE SEQUENCE [LARGE SCALE GENOMIC DNA]</scope>
    <source>
        <strain evidence="1 2">NBRC 107357</strain>
    </source>
</reference>
<comment type="caution">
    <text evidence="1">The sequence shown here is derived from an EMBL/GenBank/DDBJ whole genome shotgun (WGS) entry which is preliminary data.</text>
</comment>
<name>A0A8J3JL28_9ACTN</name>